<evidence type="ECO:0000313" key="1">
    <source>
        <dbReference type="EMBL" id="MFC4987085.1"/>
    </source>
</evidence>
<name>A0ABD5QBF3_9EURY</name>
<dbReference type="EMBL" id="JBHSJG010000016">
    <property type="protein sequence ID" value="MFC4987085.1"/>
    <property type="molecule type" value="Genomic_DNA"/>
</dbReference>
<sequence>MTHVTNQSVESFYTCLETGDSSGCSCPIHRGRDREPFIAPLGLSFADRVSVEPITRQQAATIYDAHHAYMDSLPSVNLAHHGLHYRGEWMGAITYRYPLLSKKRLHFGPDGELLPEPISDSDIDRLPPELRTTARRIIPTVSDADVAATTVVSGDTIVEAARVCLGVRMANLASATLARSQEQFVQSPACEDDVRYLLTFVRADYDGAMIRALRDKGWICTGWTKPSQAGNREEKPIRERYKWRFFCPIDSPESQSTFERWSP</sequence>
<comment type="caution">
    <text evidence="1">The sequence shown here is derived from an EMBL/GenBank/DDBJ whole genome shotgun (WGS) entry which is preliminary data.</text>
</comment>
<dbReference type="AlphaFoldDB" id="A0ABD5QBF3"/>
<reference evidence="1 2" key="1">
    <citation type="journal article" date="2019" name="Int. J. Syst. Evol. Microbiol.">
        <title>The Global Catalogue of Microorganisms (GCM) 10K type strain sequencing project: providing services to taxonomists for standard genome sequencing and annotation.</title>
        <authorList>
            <consortium name="The Broad Institute Genomics Platform"/>
            <consortium name="The Broad Institute Genome Sequencing Center for Infectious Disease"/>
            <person name="Wu L."/>
            <person name="Ma J."/>
        </authorList>
    </citation>
    <scope>NUCLEOTIDE SEQUENCE [LARGE SCALE GENOMIC DNA]</scope>
    <source>
        <strain evidence="1 2">CGMCC 1.15824</strain>
    </source>
</reference>
<dbReference type="Proteomes" id="UP001595925">
    <property type="component" value="Unassembled WGS sequence"/>
</dbReference>
<accession>A0ABD5QBF3</accession>
<gene>
    <name evidence="1" type="ORF">ACFPFO_04750</name>
</gene>
<evidence type="ECO:0000313" key="2">
    <source>
        <dbReference type="Proteomes" id="UP001595925"/>
    </source>
</evidence>
<keyword evidence="2" id="KW-1185">Reference proteome</keyword>
<dbReference type="RefSeq" id="WP_224830187.1">
    <property type="nucleotide sequence ID" value="NZ_JAIVEF010000045.1"/>
</dbReference>
<protein>
    <submittedName>
        <fullName evidence="1">Uncharacterized protein</fullName>
    </submittedName>
</protein>
<proteinExistence type="predicted"/>
<organism evidence="1 2">
    <name type="scientific">Saliphagus infecundisoli</name>
    <dbReference type="NCBI Taxonomy" id="1849069"/>
    <lineage>
        <taxon>Archaea</taxon>
        <taxon>Methanobacteriati</taxon>
        <taxon>Methanobacteriota</taxon>
        <taxon>Stenosarchaea group</taxon>
        <taxon>Halobacteria</taxon>
        <taxon>Halobacteriales</taxon>
        <taxon>Natrialbaceae</taxon>
        <taxon>Saliphagus</taxon>
    </lineage>
</organism>